<evidence type="ECO:0000259" key="3">
    <source>
        <dbReference type="Pfam" id="PF07940"/>
    </source>
</evidence>
<feature type="domain" description="Heparinase II/III-like C-terminal" evidence="3">
    <location>
        <begin position="362"/>
        <end position="614"/>
    </location>
</feature>
<dbReference type="Proteomes" id="UP000824280">
    <property type="component" value="Chromosome"/>
</dbReference>
<dbReference type="Pfam" id="PF07940">
    <property type="entry name" value="Hepar_II_III_C"/>
    <property type="match status" value="1"/>
</dbReference>
<reference evidence="4 5" key="1">
    <citation type="submission" date="2021-08" db="EMBL/GenBank/DDBJ databases">
        <title>Comparative Genomics Analysis of the Genus Qipengyuania Reveals Extensive Genetic Diversity and Metabolic Versatility, Including the Description of Fifteen Novel Species.</title>
        <authorList>
            <person name="Liu Y."/>
        </authorList>
    </citation>
    <scope>NUCLEOTIDE SEQUENCE [LARGE SCALE GENOMIC DNA]</scope>
    <source>
        <strain evidence="4 5">1XM2-8</strain>
    </source>
</reference>
<feature type="region of interest" description="Disordered" evidence="2">
    <location>
        <begin position="1"/>
        <end position="31"/>
    </location>
</feature>
<dbReference type="Gene3D" id="2.70.98.70">
    <property type="match status" value="1"/>
</dbReference>
<name>A0ABX8ZGV8_9SPHN</name>
<accession>A0ABX8ZGV8</accession>
<gene>
    <name evidence="4" type="ORF">K3166_12395</name>
</gene>
<dbReference type="InterPro" id="IPR012480">
    <property type="entry name" value="Hepar_II_III_C"/>
</dbReference>
<protein>
    <submittedName>
        <fullName evidence="4">Heparinase II/III family protein</fullName>
    </submittedName>
</protein>
<dbReference type="RefSeq" id="WP_221422509.1">
    <property type="nucleotide sequence ID" value="NZ_CP081297.1"/>
</dbReference>
<organism evidence="4 5">
    <name type="scientific">Qipengyuania psychrotolerans</name>
    <dbReference type="NCBI Taxonomy" id="2867238"/>
    <lineage>
        <taxon>Bacteria</taxon>
        <taxon>Pseudomonadati</taxon>
        <taxon>Pseudomonadota</taxon>
        <taxon>Alphaproteobacteria</taxon>
        <taxon>Sphingomonadales</taxon>
        <taxon>Erythrobacteraceae</taxon>
        <taxon>Qipengyuania</taxon>
    </lineage>
</organism>
<dbReference type="Gene3D" id="1.50.10.100">
    <property type="entry name" value="Chondroitin AC/alginate lyase"/>
    <property type="match status" value="1"/>
</dbReference>
<proteinExistence type="predicted"/>
<evidence type="ECO:0000256" key="1">
    <source>
        <dbReference type="ARBA" id="ARBA00004196"/>
    </source>
</evidence>
<evidence type="ECO:0000313" key="4">
    <source>
        <dbReference type="EMBL" id="QZD86968.1"/>
    </source>
</evidence>
<dbReference type="InterPro" id="IPR008929">
    <property type="entry name" value="Chondroitin_lyas"/>
</dbReference>
<keyword evidence="5" id="KW-1185">Reference proteome</keyword>
<evidence type="ECO:0000256" key="2">
    <source>
        <dbReference type="SAM" id="MobiDB-lite"/>
    </source>
</evidence>
<evidence type="ECO:0000313" key="5">
    <source>
        <dbReference type="Proteomes" id="UP000824280"/>
    </source>
</evidence>
<dbReference type="EMBL" id="CP081297">
    <property type="protein sequence ID" value="QZD86968.1"/>
    <property type="molecule type" value="Genomic_DNA"/>
</dbReference>
<comment type="subcellular location">
    <subcellularLocation>
        <location evidence="1">Cell envelope</location>
    </subcellularLocation>
</comment>
<sequence length="620" mass="66050">MIEGHSDLLSAAREDAPEEEQVALPLGDADEPLVKASAESEVEAEIEPARALVLSDFHPPRSGPIHSAMRWAYKLGVPGPVLSSPLRKPAKPRLLGTVKSALDGNRRAGMALRTGQMMVGGLKLPLDKLDFRSPSKLTPPFIRAVHGFTWMRDLAASAPRAQCASTAGDIFSSWLKANPKPGKGPAWTVELAGLRLLNWLVHAPMVLTGDGERFKHKMLEAIEINARWLDRHVGGADDRFAQAAGWCGIVAAGLLLPDGKARRLFGEAGLLRTLGEMVGEDGGVLSRCPAAQAEAIALLSELRACYAAAGRDQPAALDTMLALLVPALLGLRMGDRGLGSWQGSSAMGEAELDALIAASGVRTRPLVEADQWGYQRIRTGDAVLVFDAAPPPKPRHARHACASTLAFEYSHGPHRIIVNCGGSALAGAQVPARIEQGLRGTSAHSTLVLDDANSTAILLHGQIGKGVEEVDFSRDSVTQGSKGAARLEAAHNGYAARFGLVHRRILMLSDEGTELRGEDVLEPSGRKGKRGKIGFAMRFHLGLGAEAQPTEDGRGVHIALPDASYWQFRLGGDIGDANCSVEDSIWVDGQGRPHATQQIVVDGLTARSGGRFPWLLKRMG</sequence>